<dbReference type="Ensembl" id="ENSCCRT00000189151.1">
    <property type="protein sequence ID" value="ENSCCRP00000106336.1"/>
    <property type="gene ID" value="ENSCCRG00000076132.1"/>
</dbReference>
<dbReference type="InterPro" id="IPR013655">
    <property type="entry name" value="PAS_fold_3"/>
</dbReference>
<protein>
    <recommendedName>
        <fullName evidence="9">Period circadian protein homolog 2</fullName>
    </recommendedName>
    <alternativeName>
        <fullName evidence="10">Circadian clock protein PERIOD 2</fullName>
    </alternativeName>
</protein>
<keyword evidence="8" id="KW-0539">Nucleus</keyword>
<feature type="compositionally biased region" description="Polar residues" evidence="11">
    <location>
        <begin position="799"/>
        <end position="810"/>
    </location>
</feature>
<dbReference type="Pfam" id="PF23170">
    <property type="entry name" value="bHLH_PER"/>
    <property type="match status" value="1"/>
</dbReference>
<feature type="compositionally biased region" description="Polar residues" evidence="11">
    <location>
        <begin position="991"/>
        <end position="1017"/>
    </location>
</feature>
<dbReference type="SUPFAM" id="SSF55785">
    <property type="entry name" value="PYP-like sensor domain (PAS domain)"/>
    <property type="match status" value="1"/>
</dbReference>
<dbReference type="Pfam" id="PF12114">
    <property type="entry name" value="Period_C"/>
    <property type="match status" value="1"/>
</dbReference>
<reference evidence="13" key="1">
    <citation type="submission" date="2025-08" db="UniProtKB">
        <authorList>
            <consortium name="Ensembl"/>
        </authorList>
    </citation>
    <scope>IDENTIFICATION</scope>
</reference>
<dbReference type="PANTHER" id="PTHR11269">
    <property type="entry name" value="PERIOD CIRCADIAN PROTEIN"/>
    <property type="match status" value="1"/>
</dbReference>
<feature type="compositionally biased region" description="Basic residues" evidence="11">
    <location>
        <begin position="718"/>
        <end position="730"/>
    </location>
</feature>
<dbReference type="CDD" id="cd00130">
    <property type="entry name" value="PAS"/>
    <property type="match status" value="1"/>
</dbReference>
<feature type="domain" description="PAS" evidence="12">
    <location>
        <begin position="385"/>
        <end position="428"/>
    </location>
</feature>
<evidence type="ECO:0000256" key="2">
    <source>
        <dbReference type="ARBA" id="ARBA00004496"/>
    </source>
</evidence>
<dbReference type="InterPro" id="IPR057310">
    <property type="entry name" value="PER1-3_bHLH"/>
</dbReference>
<dbReference type="Pfam" id="PF21353">
    <property type="entry name" value="Per3-like_PAS-A"/>
    <property type="match status" value="1"/>
</dbReference>
<feature type="compositionally biased region" description="Low complexity" evidence="11">
    <location>
        <begin position="100"/>
        <end position="123"/>
    </location>
</feature>
<feature type="compositionally biased region" description="Polar residues" evidence="11">
    <location>
        <begin position="915"/>
        <end position="930"/>
    </location>
</feature>
<dbReference type="AlphaFoldDB" id="A0A9J7XIZ0"/>
<proteinExistence type="predicted"/>
<dbReference type="FunFam" id="3.30.450.20:FF:000004">
    <property type="entry name" value="Period circadian protein homolog 3"/>
    <property type="match status" value="1"/>
</dbReference>
<evidence type="ECO:0000256" key="3">
    <source>
        <dbReference type="ARBA" id="ARBA00022490"/>
    </source>
</evidence>
<dbReference type="Gene3D" id="3.30.450.20">
    <property type="entry name" value="PAS domain"/>
    <property type="match status" value="2"/>
</dbReference>
<evidence type="ECO:0000256" key="9">
    <source>
        <dbReference type="ARBA" id="ARBA00039684"/>
    </source>
</evidence>
<feature type="region of interest" description="Disordered" evidence="11">
    <location>
        <begin position="672"/>
        <end position="768"/>
    </location>
</feature>
<evidence type="ECO:0000313" key="13">
    <source>
        <dbReference type="Ensembl" id="ENSCCRP00000106336.1"/>
    </source>
</evidence>
<keyword evidence="4" id="KW-0677">Repeat</keyword>
<feature type="region of interest" description="Disordered" evidence="11">
    <location>
        <begin position="991"/>
        <end position="1023"/>
    </location>
</feature>
<keyword evidence="6" id="KW-0090">Biological rhythms</keyword>
<feature type="region of interest" description="Disordered" evidence="11">
    <location>
        <begin position="909"/>
        <end position="930"/>
    </location>
</feature>
<feature type="compositionally biased region" description="Polar residues" evidence="11">
    <location>
        <begin position="124"/>
        <end position="145"/>
    </location>
</feature>
<comment type="subcellular location">
    <subcellularLocation>
        <location evidence="2">Cytoplasm</location>
    </subcellularLocation>
    <subcellularLocation>
        <location evidence="1">Nucleus</location>
    </subcellularLocation>
</comment>
<dbReference type="GO" id="GO:0000976">
    <property type="term" value="F:transcription cis-regulatory region binding"/>
    <property type="evidence" value="ECO:0007669"/>
    <property type="project" value="TreeGrafter"/>
</dbReference>
<dbReference type="FunFam" id="3.30.450.20:FF:000013">
    <property type="entry name" value="Period circadian protein homolog 2"/>
    <property type="match status" value="1"/>
</dbReference>
<keyword evidence="5" id="KW-0805">Transcription regulation</keyword>
<keyword evidence="14" id="KW-1185">Reference proteome</keyword>
<dbReference type="InterPro" id="IPR050760">
    <property type="entry name" value="Period_circadian_regulator"/>
</dbReference>
<evidence type="ECO:0000313" key="14">
    <source>
        <dbReference type="Proteomes" id="UP001108240"/>
    </source>
</evidence>
<dbReference type="GO" id="GO:0005634">
    <property type="term" value="C:nucleus"/>
    <property type="evidence" value="ECO:0007669"/>
    <property type="project" value="UniProtKB-SubCell"/>
</dbReference>
<evidence type="ECO:0000256" key="7">
    <source>
        <dbReference type="ARBA" id="ARBA00023163"/>
    </source>
</evidence>
<dbReference type="GO" id="GO:0043153">
    <property type="term" value="P:entrainment of circadian clock by photoperiod"/>
    <property type="evidence" value="ECO:0007669"/>
    <property type="project" value="TreeGrafter"/>
</dbReference>
<reference evidence="13" key="2">
    <citation type="submission" date="2025-09" db="UniProtKB">
        <authorList>
            <consortium name="Ensembl"/>
        </authorList>
    </citation>
    <scope>IDENTIFICATION</scope>
</reference>
<feature type="compositionally biased region" description="Polar residues" evidence="11">
    <location>
        <begin position="752"/>
        <end position="768"/>
    </location>
</feature>
<dbReference type="InterPro" id="IPR000014">
    <property type="entry name" value="PAS"/>
</dbReference>
<accession>A0A9J7XIZ0</accession>
<dbReference type="PROSITE" id="PS50112">
    <property type="entry name" value="PAS"/>
    <property type="match status" value="1"/>
</dbReference>
<dbReference type="Proteomes" id="UP001108240">
    <property type="component" value="Unplaced"/>
</dbReference>
<evidence type="ECO:0000256" key="4">
    <source>
        <dbReference type="ARBA" id="ARBA00022737"/>
    </source>
</evidence>
<dbReference type="GeneTree" id="ENSGT00940000156342"/>
<feature type="compositionally biased region" description="Low complexity" evidence="11">
    <location>
        <begin position="83"/>
        <end position="93"/>
    </location>
</feature>
<evidence type="ECO:0000256" key="11">
    <source>
        <dbReference type="SAM" id="MobiDB-lite"/>
    </source>
</evidence>
<feature type="region of interest" description="Disordered" evidence="11">
    <location>
        <begin position="791"/>
        <end position="810"/>
    </location>
</feature>
<evidence type="ECO:0000256" key="5">
    <source>
        <dbReference type="ARBA" id="ARBA00023015"/>
    </source>
</evidence>
<dbReference type="PANTHER" id="PTHR11269:SF9">
    <property type="entry name" value="PERIOD CIRCADIAN PROTEIN HOMOLOG 2"/>
    <property type="match status" value="1"/>
</dbReference>
<evidence type="ECO:0000256" key="8">
    <source>
        <dbReference type="ARBA" id="ARBA00023242"/>
    </source>
</evidence>
<name>A0A9J7XIZ0_CYPCA</name>
<organism evidence="13 14">
    <name type="scientific">Cyprinus carpio carpio</name>
    <dbReference type="NCBI Taxonomy" id="630221"/>
    <lineage>
        <taxon>Eukaryota</taxon>
        <taxon>Metazoa</taxon>
        <taxon>Chordata</taxon>
        <taxon>Craniata</taxon>
        <taxon>Vertebrata</taxon>
        <taxon>Euteleostomi</taxon>
        <taxon>Actinopterygii</taxon>
        <taxon>Neopterygii</taxon>
        <taxon>Teleostei</taxon>
        <taxon>Ostariophysi</taxon>
        <taxon>Cypriniformes</taxon>
        <taxon>Cyprinidae</taxon>
        <taxon>Cyprininae</taxon>
        <taxon>Cyprinus</taxon>
    </lineage>
</organism>
<evidence type="ECO:0000256" key="6">
    <source>
        <dbReference type="ARBA" id="ARBA00023108"/>
    </source>
</evidence>
<dbReference type="Pfam" id="PF08447">
    <property type="entry name" value="PAS_3"/>
    <property type="match status" value="1"/>
</dbReference>
<dbReference type="GO" id="GO:0005737">
    <property type="term" value="C:cytoplasm"/>
    <property type="evidence" value="ECO:0007669"/>
    <property type="project" value="UniProtKB-SubCell"/>
</dbReference>
<evidence type="ECO:0000259" key="12">
    <source>
        <dbReference type="PROSITE" id="PS50112"/>
    </source>
</evidence>
<dbReference type="InterPro" id="IPR035965">
    <property type="entry name" value="PAS-like_dom_sf"/>
</dbReference>
<evidence type="ECO:0000256" key="10">
    <source>
        <dbReference type="ARBA" id="ARBA00042893"/>
    </source>
</evidence>
<dbReference type="GO" id="GO:0000122">
    <property type="term" value="P:negative regulation of transcription by RNA polymerase II"/>
    <property type="evidence" value="ECO:0007669"/>
    <property type="project" value="TreeGrafter"/>
</dbReference>
<feature type="region of interest" description="Disordered" evidence="11">
    <location>
        <begin position="1"/>
        <end position="145"/>
    </location>
</feature>
<sequence>MSRETEPKPYLYKGESESPCGSMSHLHRMGVASEGSDSSRDPLSSPRPQAQMHEEVEMGGSGSSGSGTESHSNESHSNESHGNESVGSSSGNGKDSAIMASSGSNKSSNSQSFSPPSSNNAFSLVSSELDNPSTSGCSSEQSAKAKTQKELFKTLKELKYHLPPDKRSKGRASTLHTLRYALRCVKEVKANEEYYQMLMINDSQPSGLDVSSYTIEEINSITSEYTLKNADIFAAAVSLITGKIMYISEQAAGILNCRKDEFKDRKFVEFLTPRDVSVFYSFTTPYRLPSWSMCTGTESSTEFMQEKSFFCRISGGKEKEGDLQYYPFRLTPYLMKVQESELSEEHFCCLILAERVHSGYEAPRIPPDKRIFTTTHTPNCVFQDVDERAVPLLGFLPQDLIGTSLLLHLHPSDRPIMLAVHRKILQYVGQPFDHSSIRFCVRNGEYITLDTSWCSFVNPWSRKVSFVIGRHKVCMGPINEDVFSAPAFTEEKIMDSDIQEITEQIERLLLQVKSPHFADIKTHALEDVKVVSRRQCFDRYQKKMLLSVPVCNFFYVFLDSLGMEGTSLMSIKTNEKPPPGPAPGRVIGGPLSPLDLASKADSVVSQCSYSSTIVHVGDKKTQPESGTGSHTLSQKNREAYKKLGLTKQVLAAHTQKEEQAFLSRCRELRSGQARQKDCPLSTQRNQGKHSRGCGPSVRSTCRSKAGAGVPVTQATTKKIWRTKKSKKARTKHPDSSDNAASQHRPLPPLHGLNQTSWSPSETSQSGLSVPFTNVVPGYPLYPVVPSVAPPQAPTGVAESKNTQATPSTATYPTPLATPVVAFVLPGFVLPQIGTAPRSPFCTQQTHTSFTSQQPTFTPQTHFQYGMASDPKHSAIESTERPSPLPPSQSPQVFESRCSSPLQLNLLQMEEKQESHTTAPQSSTQGNCSLVQDKNNTSINSTASAINDLQQAFCLGNGGHCDDQSSSSSVLDLLLQEDSHSGMGSAMSAFTGSTSNDCNTNSGTGSNTSKYFGSVDSSENSHKSKDIIKEQEKDFKYVLQEPVWRFTANDDDCVMMTYQVPSRDMEKVLGEDQECLRRMQKNQPRFSSEQRRELIDQHPWMRRGSLPNAINDKVEVEDMGEGRGLVFGQIHDP</sequence>
<evidence type="ECO:0000256" key="1">
    <source>
        <dbReference type="ARBA" id="ARBA00004123"/>
    </source>
</evidence>
<dbReference type="SMART" id="SM00091">
    <property type="entry name" value="PAS"/>
    <property type="match status" value="2"/>
</dbReference>
<keyword evidence="3" id="KW-0963">Cytoplasm</keyword>
<dbReference type="InterPro" id="IPR048814">
    <property type="entry name" value="Per1-3_PAS-A"/>
</dbReference>
<dbReference type="GO" id="GO:0032922">
    <property type="term" value="P:circadian regulation of gene expression"/>
    <property type="evidence" value="ECO:0007669"/>
    <property type="project" value="TreeGrafter"/>
</dbReference>
<feature type="compositionally biased region" description="Basic and acidic residues" evidence="11">
    <location>
        <begin position="71"/>
        <end position="82"/>
    </location>
</feature>
<dbReference type="InterPro" id="IPR022728">
    <property type="entry name" value="Period_circadian-like_C"/>
</dbReference>
<dbReference type="GO" id="GO:0001222">
    <property type="term" value="F:transcription corepressor binding"/>
    <property type="evidence" value="ECO:0007669"/>
    <property type="project" value="TreeGrafter"/>
</dbReference>
<feature type="region of interest" description="Disordered" evidence="11">
    <location>
        <begin position="864"/>
        <end position="896"/>
    </location>
</feature>
<feature type="compositionally biased region" description="Basic and acidic residues" evidence="11">
    <location>
        <begin position="869"/>
        <end position="879"/>
    </location>
</feature>
<keyword evidence="7" id="KW-0804">Transcription</keyword>